<dbReference type="PANTHER" id="PTHR43081:SF1">
    <property type="entry name" value="ADENYLATE CYCLASE, TERMINAL-DIFFERENTIATION SPECIFIC"/>
    <property type="match status" value="1"/>
</dbReference>
<dbReference type="PROSITE" id="PS50125">
    <property type="entry name" value="GUANYLATE_CYCLASE_2"/>
    <property type="match status" value="1"/>
</dbReference>
<evidence type="ECO:0000313" key="7">
    <source>
        <dbReference type="Proteomes" id="UP000231990"/>
    </source>
</evidence>
<dbReference type="InterPro" id="IPR001054">
    <property type="entry name" value="A/G_cyclase"/>
</dbReference>
<feature type="transmembrane region" description="Helical" evidence="2">
    <location>
        <begin position="341"/>
        <end position="362"/>
    </location>
</feature>
<name>A0A2M9ZJC5_9LEPT</name>
<dbReference type="EMBL" id="NPDZ01000012">
    <property type="protein sequence ID" value="PJZ72167.1"/>
    <property type="molecule type" value="Genomic_DNA"/>
</dbReference>
<comment type="caution">
    <text evidence="5">The sequence shown here is derived from an EMBL/GenBank/DDBJ whole genome shotgun (WGS) entry which is preliminary data.</text>
</comment>
<protein>
    <submittedName>
        <fullName evidence="5">Adenylate/guanylate cyclase</fullName>
    </submittedName>
</protein>
<dbReference type="Pfam" id="PF07695">
    <property type="entry name" value="7TMR-DISM_7TM"/>
    <property type="match status" value="1"/>
</dbReference>
<dbReference type="PROSITE" id="PS50005">
    <property type="entry name" value="TPR"/>
    <property type="match status" value="1"/>
</dbReference>
<dbReference type="SUPFAM" id="SSF55073">
    <property type="entry name" value="Nucleotide cyclase"/>
    <property type="match status" value="1"/>
</dbReference>
<keyword evidence="2" id="KW-0812">Transmembrane</keyword>
<dbReference type="Pfam" id="PF07696">
    <property type="entry name" value="7TMR-DISMED2"/>
    <property type="match status" value="1"/>
</dbReference>
<keyword evidence="1" id="KW-0802">TPR repeat</keyword>
<dbReference type="InterPro" id="IPR050697">
    <property type="entry name" value="Adenylyl/Guanylyl_Cyclase_3/4"/>
</dbReference>
<dbReference type="OrthoDB" id="337251at2"/>
<dbReference type="InterPro" id="IPR011623">
    <property type="entry name" value="7TMR_DISM_rcpt_extracell_dom1"/>
</dbReference>
<evidence type="ECO:0000313" key="6">
    <source>
        <dbReference type="Proteomes" id="UP000231962"/>
    </source>
</evidence>
<dbReference type="RefSeq" id="WP_100714689.1">
    <property type="nucleotide sequence ID" value="NZ_NPDY01000015.1"/>
</dbReference>
<dbReference type="Gene3D" id="3.30.70.1230">
    <property type="entry name" value="Nucleotide cyclase"/>
    <property type="match status" value="1"/>
</dbReference>
<dbReference type="EMBL" id="NPDY01000015">
    <property type="protein sequence ID" value="PJZ68836.1"/>
    <property type="molecule type" value="Genomic_DNA"/>
</dbReference>
<feature type="transmembrane region" description="Helical" evidence="2">
    <location>
        <begin position="283"/>
        <end position="303"/>
    </location>
</feature>
<dbReference type="GO" id="GO:0035556">
    <property type="term" value="P:intracellular signal transduction"/>
    <property type="evidence" value="ECO:0007669"/>
    <property type="project" value="InterPro"/>
</dbReference>
<dbReference type="SMART" id="SM00044">
    <property type="entry name" value="CYCc"/>
    <property type="match status" value="1"/>
</dbReference>
<reference evidence="6 7" key="1">
    <citation type="submission" date="2017-07" db="EMBL/GenBank/DDBJ databases">
        <title>Leptospira spp. isolated from tropical soils.</title>
        <authorList>
            <person name="Thibeaux R."/>
            <person name="Iraola G."/>
            <person name="Ferres I."/>
            <person name="Bierque E."/>
            <person name="Girault D."/>
            <person name="Soupe-Gilbert M.-E."/>
            <person name="Picardeau M."/>
            <person name="Goarant C."/>
        </authorList>
    </citation>
    <scope>NUCLEOTIDE SEQUENCE [LARGE SCALE GENOMIC DNA]</scope>
    <source>
        <strain evidence="5 7">FH1-B-B1</strain>
        <strain evidence="4 6">FH1-B-C1</strain>
    </source>
</reference>
<keyword evidence="2" id="KW-1133">Transmembrane helix</keyword>
<feature type="repeat" description="TPR" evidence="1">
    <location>
        <begin position="641"/>
        <end position="674"/>
    </location>
</feature>
<organism evidence="5 7">
    <name type="scientific">Leptospira perolatii</name>
    <dbReference type="NCBI Taxonomy" id="2023191"/>
    <lineage>
        <taxon>Bacteria</taxon>
        <taxon>Pseudomonadati</taxon>
        <taxon>Spirochaetota</taxon>
        <taxon>Spirochaetia</taxon>
        <taxon>Leptospirales</taxon>
        <taxon>Leptospiraceae</taxon>
        <taxon>Leptospira</taxon>
    </lineage>
</organism>
<dbReference type="AlphaFoldDB" id="A0A2M9ZJC5"/>
<dbReference type="GO" id="GO:0004016">
    <property type="term" value="F:adenylate cyclase activity"/>
    <property type="evidence" value="ECO:0007669"/>
    <property type="project" value="UniProtKB-ARBA"/>
</dbReference>
<feature type="domain" description="Guanylate cyclase" evidence="3">
    <location>
        <begin position="452"/>
        <end position="578"/>
    </location>
</feature>
<feature type="transmembrane region" description="Helical" evidence="2">
    <location>
        <begin position="309"/>
        <end position="329"/>
    </location>
</feature>
<evidence type="ECO:0000259" key="3">
    <source>
        <dbReference type="PROSITE" id="PS50125"/>
    </source>
</evidence>
<proteinExistence type="predicted"/>
<dbReference type="InterPro" id="IPR011622">
    <property type="entry name" value="7TMR_DISM_rcpt_extracell_dom2"/>
</dbReference>
<dbReference type="Pfam" id="PF00211">
    <property type="entry name" value="Guanylate_cyc"/>
    <property type="match status" value="1"/>
</dbReference>
<evidence type="ECO:0000313" key="4">
    <source>
        <dbReference type="EMBL" id="PJZ68836.1"/>
    </source>
</evidence>
<dbReference type="GO" id="GO:0006171">
    <property type="term" value="P:cAMP biosynthetic process"/>
    <property type="evidence" value="ECO:0007669"/>
    <property type="project" value="TreeGrafter"/>
</dbReference>
<keyword evidence="2" id="KW-0472">Membrane</keyword>
<evidence type="ECO:0000256" key="2">
    <source>
        <dbReference type="SAM" id="Phobius"/>
    </source>
</evidence>
<keyword evidence="6" id="KW-1185">Reference proteome</keyword>
<dbReference type="CDD" id="cd07302">
    <property type="entry name" value="CHD"/>
    <property type="match status" value="1"/>
</dbReference>
<evidence type="ECO:0000256" key="1">
    <source>
        <dbReference type="PROSITE-ProRule" id="PRU00339"/>
    </source>
</evidence>
<dbReference type="Proteomes" id="UP000231962">
    <property type="component" value="Unassembled WGS sequence"/>
</dbReference>
<feature type="transmembrane region" description="Helical" evidence="2">
    <location>
        <begin position="245"/>
        <end position="262"/>
    </location>
</feature>
<evidence type="ECO:0000313" key="5">
    <source>
        <dbReference type="EMBL" id="PJZ72167.1"/>
    </source>
</evidence>
<dbReference type="InterPro" id="IPR019734">
    <property type="entry name" value="TPR_rpt"/>
</dbReference>
<dbReference type="Gene3D" id="2.60.40.2380">
    <property type="match status" value="1"/>
</dbReference>
<dbReference type="PANTHER" id="PTHR43081">
    <property type="entry name" value="ADENYLATE CYCLASE, TERMINAL-DIFFERENTIATION SPECIFIC-RELATED"/>
    <property type="match status" value="1"/>
</dbReference>
<gene>
    <name evidence="4" type="ORF">CH360_14050</name>
    <name evidence="5" type="ORF">CH373_15590</name>
</gene>
<dbReference type="InterPro" id="IPR029787">
    <property type="entry name" value="Nucleotide_cyclase"/>
</dbReference>
<feature type="transmembrane region" description="Helical" evidence="2">
    <location>
        <begin position="214"/>
        <end position="239"/>
    </location>
</feature>
<accession>A0A2M9ZJC5</accession>
<dbReference type="Proteomes" id="UP000231990">
    <property type="component" value="Unassembled WGS sequence"/>
</dbReference>
<sequence>MHRIHGTFLLILYFTLSSVLSASDLLKIGSDYRQSDLTDFVQKYEDKSLSLTLANILRQGESLPFEEMQKRNLGYTKSAYWLKFRAQNEDANAKLFFLEISYPLLDEIELFQRNLESGNVQSFRAGDSIPFYQRAILHQNFVFPISLRPETKYEFFLRVKTESTMQIPTTLWSEIGFVEHTIAEQKTFGLYYGIMLAMLAYNLFLFFGTRDRSYVYYVLFLVGYVMFQACLNGLAFQYLWPELTWWGNASLPFFMFFGGSWGSQFSREFLRLRADSKSLDRVLFYYFIFGQVMAVISLFLSFAVGIKVAIAYVALMVVLLITSGLVSIWKGYRAARFYLTAWIFLLIGIVTYIMKTLTVLPSNFVTEYAIQFGSSFEVILLSLALADRINILKEEKERAQKSLIQNQKEALEKQTSMSKSFERFVPKQFLNFLGKEDIIEIKLGDQARREMTIVFSDIRHFTRLSEKMDPKENFDFLNSYLKRMTPIVIRNGGFIDKYIGDAVMALFPESGEDALMAAIEMQSEIRLYNHHRLKVGYEPIRIGVGMHSGLLMLGTIGTEERMEGTVISDTVNLASRIEGITKKFDASILISEKTLHLIPDPTKYAMRLIGRVRVKGKEEDVVIYDVYEGLSDFIMDLRHSTKYEFEKGVTNFLIKNLPEAENCFEKVISMDPTDYAAEAYLKAIRKVSSLRK</sequence>
<feature type="transmembrane region" description="Helical" evidence="2">
    <location>
        <begin position="188"/>
        <end position="207"/>
    </location>
</feature>